<organism evidence="1 2">
    <name type="scientific">Phocaeicola coprophilus DSM 18228 = JCM 13818</name>
    <dbReference type="NCBI Taxonomy" id="547042"/>
    <lineage>
        <taxon>Bacteria</taxon>
        <taxon>Pseudomonadati</taxon>
        <taxon>Bacteroidota</taxon>
        <taxon>Bacteroidia</taxon>
        <taxon>Bacteroidales</taxon>
        <taxon>Bacteroidaceae</taxon>
        <taxon>Phocaeicola</taxon>
    </lineage>
</organism>
<accession>S0F6R2</accession>
<gene>
    <name evidence="1" type="ORF">BACCOPRO_01216</name>
</gene>
<dbReference type="AlphaFoldDB" id="S0F6R2"/>
<dbReference type="EMBL" id="ACBW01000094">
    <property type="protein sequence ID" value="EEF75725.1"/>
    <property type="molecule type" value="Genomic_DNA"/>
</dbReference>
<keyword evidence="2" id="KW-1185">Reference proteome</keyword>
<reference evidence="1 2" key="1">
    <citation type="submission" date="2008-12" db="EMBL/GenBank/DDBJ databases">
        <authorList>
            <person name="Fulton L."/>
            <person name="Clifton S."/>
            <person name="Fulton B."/>
            <person name="Xu J."/>
            <person name="Minx P."/>
            <person name="Pepin K.H."/>
            <person name="Johnson M."/>
            <person name="Bhonagiri V."/>
            <person name="Nash W.E."/>
            <person name="Mardis E.R."/>
            <person name="Wilson R.K."/>
        </authorList>
    </citation>
    <scope>NUCLEOTIDE SEQUENCE [LARGE SCALE GENOMIC DNA]</scope>
    <source>
        <strain evidence="1 2">DSM 18228</strain>
    </source>
</reference>
<protein>
    <submittedName>
        <fullName evidence="1">Uncharacterized protein</fullName>
    </submittedName>
</protein>
<sequence>MKIFGGIQPIKNTVHAQVNKHTEAEGDRDLKQVHAQIGFQVLACHQERFHYYKEEVQHDGPLADGERREHAQYIRDTCDGRSSQGRFGDKCNAECIDKQGDAEQQVAPEKYLTHISLYYSF</sequence>
<dbReference type="HOGENOM" id="CLU_2033388_0_0_10"/>
<comment type="caution">
    <text evidence="1">The sequence shown here is derived from an EMBL/GenBank/DDBJ whole genome shotgun (WGS) entry which is preliminary data.</text>
</comment>
<dbReference type="Proteomes" id="UP000014073">
    <property type="component" value="Unassembled WGS sequence"/>
</dbReference>
<evidence type="ECO:0000313" key="1">
    <source>
        <dbReference type="EMBL" id="EEF75725.1"/>
    </source>
</evidence>
<evidence type="ECO:0000313" key="2">
    <source>
        <dbReference type="Proteomes" id="UP000014073"/>
    </source>
</evidence>
<name>S0F6R2_9BACT</name>
<proteinExistence type="predicted"/>